<evidence type="ECO:0000313" key="1">
    <source>
        <dbReference type="EMBL" id="RPA76797.1"/>
    </source>
</evidence>
<proteinExistence type="predicted"/>
<gene>
    <name evidence="1" type="ORF">BJ508DRAFT_310740</name>
</gene>
<dbReference type="AlphaFoldDB" id="A0A3N4HU34"/>
<dbReference type="EMBL" id="ML119737">
    <property type="protein sequence ID" value="RPA76797.1"/>
    <property type="molecule type" value="Genomic_DNA"/>
</dbReference>
<sequence length="223" mass="25258">MTLPTLDEIRFAKRPNKPSISPHHAANFTKHLAVVQLAVPLQKDPIRLIIPSAPCLLHISPVPIPKWSPALSTSSSLPNSAELGLRFEWAAELRRKMGEVEGHMPCWLAPILDELVALWKAVRKAGTDQSRFEELRHLLPLREGALHQLVVSIHGPEGLVNSLLRLQGTEEWAATMIQFGDYFGVDLQCLKEDRFRGCIWSARKWDWVEVNEKLEEEDRAEAE</sequence>
<protein>
    <submittedName>
        <fullName evidence="1">Uncharacterized protein</fullName>
    </submittedName>
</protein>
<accession>A0A3N4HU34</accession>
<keyword evidence="2" id="KW-1185">Reference proteome</keyword>
<name>A0A3N4HU34_ASCIM</name>
<evidence type="ECO:0000313" key="2">
    <source>
        <dbReference type="Proteomes" id="UP000275078"/>
    </source>
</evidence>
<reference evidence="1 2" key="1">
    <citation type="journal article" date="2018" name="Nat. Ecol. Evol.">
        <title>Pezizomycetes genomes reveal the molecular basis of ectomycorrhizal truffle lifestyle.</title>
        <authorList>
            <person name="Murat C."/>
            <person name="Payen T."/>
            <person name="Noel B."/>
            <person name="Kuo A."/>
            <person name="Morin E."/>
            <person name="Chen J."/>
            <person name="Kohler A."/>
            <person name="Krizsan K."/>
            <person name="Balestrini R."/>
            <person name="Da Silva C."/>
            <person name="Montanini B."/>
            <person name="Hainaut M."/>
            <person name="Levati E."/>
            <person name="Barry K.W."/>
            <person name="Belfiori B."/>
            <person name="Cichocki N."/>
            <person name="Clum A."/>
            <person name="Dockter R.B."/>
            <person name="Fauchery L."/>
            <person name="Guy J."/>
            <person name="Iotti M."/>
            <person name="Le Tacon F."/>
            <person name="Lindquist E.A."/>
            <person name="Lipzen A."/>
            <person name="Malagnac F."/>
            <person name="Mello A."/>
            <person name="Molinier V."/>
            <person name="Miyauchi S."/>
            <person name="Poulain J."/>
            <person name="Riccioni C."/>
            <person name="Rubini A."/>
            <person name="Sitrit Y."/>
            <person name="Splivallo R."/>
            <person name="Traeger S."/>
            <person name="Wang M."/>
            <person name="Zifcakova L."/>
            <person name="Wipf D."/>
            <person name="Zambonelli A."/>
            <person name="Paolocci F."/>
            <person name="Nowrousian M."/>
            <person name="Ottonello S."/>
            <person name="Baldrian P."/>
            <person name="Spatafora J.W."/>
            <person name="Henrissat B."/>
            <person name="Nagy L.G."/>
            <person name="Aury J.M."/>
            <person name="Wincker P."/>
            <person name="Grigoriev I.V."/>
            <person name="Bonfante P."/>
            <person name="Martin F.M."/>
        </authorList>
    </citation>
    <scope>NUCLEOTIDE SEQUENCE [LARGE SCALE GENOMIC DNA]</scope>
    <source>
        <strain evidence="1 2">RN42</strain>
    </source>
</reference>
<organism evidence="1 2">
    <name type="scientific">Ascobolus immersus RN42</name>
    <dbReference type="NCBI Taxonomy" id="1160509"/>
    <lineage>
        <taxon>Eukaryota</taxon>
        <taxon>Fungi</taxon>
        <taxon>Dikarya</taxon>
        <taxon>Ascomycota</taxon>
        <taxon>Pezizomycotina</taxon>
        <taxon>Pezizomycetes</taxon>
        <taxon>Pezizales</taxon>
        <taxon>Ascobolaceae</taxon>
        <taxon>Ascobolus</taxon>
    </lineage>
</organism>
<dbReference type="Proteomes" id="UP000275078">
    <property type="component" value="Unassembled WGS sequence"/>
</dbReference>